<dbReference type="InterPro" id="IPR001199">
    <property type="entry name" value="Cyt_B5-like_heme/steroid-bd"/>
</dbReference>
<feature type="region of interest" description="Disordered" evidence="2">
    <location>
        <begin position="213"/>
        <end position="247"/>
    </location>
</feature>
<gene>
    <name evidence="5" type="primary">MSBP2</name>
    <name evidence="5" type="ORF">LCER1_G009259</name>
</gene>
<dbReference type="SUPFAM" id="SSF55856">
    <property type="entry name" value="Cytochrome b5-like heme/steroid binding domain"/>
    <property type="match status" value="1"/>
</dbReference>
<dbReference type="Proteomes" id="UP000481288">
    <property type="component" value="Unassembled WGS sequence"/>
</dbReference>
<evidence type="ECO:0000313" key="5">
    <source>
        <dbReference type="EMBL" id="TVY31915.1"/>
    </source>
</evidence>
<dbReference type="InterPro" id="IPR036400">
    <property type="entry name" value="Cyt_B5-like_heme/steroid_sf"/>
</dbReference>
<dbReference type="EMBL" id="QGMG01003751">
    <property type="protein sequence ID" value="TVY31915.1"/>
    <property type="molecule type" value="Genomic_DNA"/>
</dbReference>
<keyword evidence="3" id="KW-1133">Transmembrane helix</keyword>
<protein>
    <submittedName>
        <fullName evidence="5">Membrane steroid-binding protein 2</fullName>
    </submittedName>
</protein>
<feature type="region of interest" description="Disordered" evidence="2">
    <location>
        <begin position="1"/>
        <end position="25"/>
    </location>
</feature>
<dbReference type="OrthoDB" id="10257697at2759"/>
<name>A0A7D8UUC1_9HELO</name>
<feature type="transmembrane region" description="Helical" evidence="3">
    <location>
        <begin position="39"/>
        <end position="58"/>
    </location>
</feature>
<dbReference type="FunFam" id="3.10.120.10:FF:000018">
    <property type="entry name" value="Heme/steroid binding domain protein, putative"/>
    <property type="match status" value="1"/>
</dbReference>
<proteinExistence type="inferred from homology"/>
<evidence type="ECO:0000313" key="6">
    <source>
        <dbReference type="Proteomes" id="UP000481288"/>
    </source>
</evidence>
<reference evidence="5 6" key="1">
    <citation type="submission" date="2018-05" db="EMBL/GenBank/DDBJ databases">
        <title>Whole genome sequencing for identification of molecular markers to develop diagnostic detection tools for the regulated plant pathogen Lachnellula willkommii.</title>
        <authorList>
            <person name="Giroux E."/>
            <person name="Bilodeau G."/>
        </authorList>
    </citation>
    <scope>NUCLEOTIDE SEQUENCE [LARGE SCALE GENOMIC DNA]</scope>
    <source>
        <strain evidence="5 6">CBS 625.97</strain>
    </source>
</reference>
<dbReference type="Gene3D" id="3.10.120.10">
    <property type="entry name" value="Cytochrome b5-like heme/steroid binding domain"/>
    <property type="match status" value="1"/>
</dbReference>
<dbReference type="GO" id="GO:0016020">
    <property type="term" value="C:membrane"/>
    <property type="evidence" value="ECO:0007669"/>
    <property type="project" value="TreeGrafter"/>
</dbReference>
<organism evidence="5 6">
    <name type="scientific">Lachnellula cervina</name>
    <dbReference type="NCBI Taxonomy" id="1316786"/>
    <lineage>
        <taxon>Eukaryota</taxon>
        <taxon>Fungi</taxon>
        <taxon>Dikarya</taxon>
        <taxon>Ascomycota</taxon>
        <taxon>Pezizomycotina</taxon>
        <taxon>Leotiomycetes</taxon>
        <taxon>Helotiales</taxon>
        <taxon>Lachnaceae</taxon>
        <taxon>Lachnellula</taxon>
    </lineage>
</organism>
<evidence type="ECO:0000256" key="1">
    <source>
        <dbReference type="ARBA" id="ARBA00038357"/>
    </source>
</evidence>
<accession>A0A7D8UUC1</accession>
<dbReference type="PANTHER" id="PTHR10281">
    <property type="entry name" value="MEMBRANE-ASSOCIATED PROGESTERONE RECEPTOR COMPONENT-RELATED"/>
    <property type="match status" value="1"/>
</dbReference>
<keyword evidence="6" id="KW-1185">Reference proteome</keyword>
<evidence type="ECO:0000256" key="3">
    <source>
        <dbReference type="SAM" id="Phobius"/>
    </source>
</evidence>
<keyword evidence="3" id="KW-0472">Membrane</keyword>
<feature type="domain" description="Cytochrome b5 heme-binding" evidence="4">
    <location>
        <begin position="87"/>
        <end position="177"/>
    </location>
</feature>
<sequence length="247" mass="27397">MADIRQRKAAPADQPGKPKPVPKEVLEKEDGRGLPILDILRALVFVLLASSALSYFVTGESFLWGVQRPQWTRLDVVKAYISGPKQYTDSDLAAYDGTNPDLPILLAINGTIFDVSRGRKFYGPGGSYSFFAGADASRAFVTNCFQEDRNPDLRGAELAFIPKDSEVDALYTSGELKNIKALEKRNAKVEVHKALKHWVDFFENSPKYTKIGRVKRQPGWETKGPLQTLCPKAEASRPSARARPEGK</sequence>
<dbReference type="SMART" id="SM01117">
    <property type="entry name" value="Cyt-b5"/>
    <property type="match status" value="1"/>
</dbReference>
<dbReference type="GO" id="GO:0012505">
    <property type="term" value="C:endomembrane system"/>
    <property type="evidence" value="ECO:0007669"/>
    <property type="project" value="TreeGrafter"/>
</dbReference>
<keyword evidence="3" id="KW-0812">Transmembrane</keyword>
<dbReference type="InterPro" id="IPR050577">
    <property type="entry name" value="MAPR/NEUFC/NENF-like"/>
</dbReference>
<dbReference type="Pfam" id="PF00173">
    <property type="entry name" value="Cyt-b5"/>
    <property type="match status" value="1"/>
</dbReference>
<evidence type="ECO:0000256" key="2">
    <source>
        <dbReference type="SAM" id="MobiDB-lite"/>
    </source>
</evidence>
<dbReference type="AlphaFoldDB" id="A0A7D8UUC1"/>
<dbReference type="PANTHER" id="PTHR10281:SF76">
    <property type="entry name" value="CALCUTTA CUP-RELATED"/>
    <property type="match status" value="1"/>
</dbReference>
<comment type="caution">
    <text evidence="5">The sequence shown here is derived from an EMBL/GenBank/DDBJ whole genome shotgun (WGS) entry which is preliminary data.</text>
</comment>
<evidence type="ECO:0000259" key="4">
    <source>
        <dbReference type="SMART" id="SM01117"/>
    </source>
</evidence>
<comment type="similarity">
    <text evidence="1">Belongs to the cytochrome b5 family. MAPR subfamily.</text>
</comment>